<dbReference type="EMBL" id="ML208798">
    <property type="protein sequence ID" value="TFK60283.1"/>
    <property type="molecule type" value="Genomic_DNA"/>
</dbReference>
<protein>
    <submittedName>
        <fullName evidence="1">Uncharacterized protein</fullName>
    </submittedName>
</protein>
<evidence type="ECO:0000313" key="1">
    <source>
        <dbReference type="EMBL" id="TFK60283.1"/>
    </source>
</evidence>
<proteinExistence type="predicted"/>
<evidence type="ECO:0000313" key="2">
    <source>
        <dbReference type="Proteomes" id="UP000308600"/>
    </source>
</evidence>
<dbReference type="Proteomes" id="UP000308600">
    <property type="component" value="Unassembled WGS sequence"/>
</dbReference>
<gene>
    <name evidence="1" type="ORF">BDN72DRAFT_536527</name>
</gene>
<sequence length="76" mass="8533">MDLTPHCFLQFTLSTIPMNLYITIVCTITASILGFINVNALRVASQGVLFGMFLGWAVLRSYLDPIDSCGWTVFWK</sequence>
<reference evidence="1 2" key="1">
    <citation type="journal article" date="2019" name="Nat. Ecol. Evol.">
        <title>Megaphylogeny resolves global patterns of mushroom evolution.</title>
        <authorList>
            <person name="Varga T."/>
            <person name="Krizsan K."/>
            <person name="Foldi C."/>
            <person name="Dima B."/>
            <person name="Sanchez-Garcia M."/>
            <person name="Sanchez-Ramirez S."/>
            <person name="Szollosi G.J."/>
            <person name="Szarkandi J.G."/>
            <person name="Papp V."/>
            <person name="Albert L."/>
            <person name="Andreopoulos W."/>
            <person name="Angelini C."/>
            <person name="Antonin V."/>
            <person name="Barry K.W."/>
            <person name="Bougher N.L."/>
            <person name="Buchanan P."/>
            <person name="Buyck B."/>
            <person name="Bense V."/>
            <person name="Catcheside P."/>
            <person name="Chovatia M."/>
            <person name="Cooper J."/>
            <person name="Damon W."/>
            <person name="Desjardin D."/>
            <person name="Finy P."/>
            <person name="Geml J."/>
            <person name="Haridas S."/>
            <person name="Hughes K."/>
            <person name="Justo A."/>
            <person name="Karasinski D."/>
            <person name="Kautmanova I."/>
            <person name="Kiss B."/>
            <person name="Kocsube S."/>
            <person name="Kotiranta H."/>
            <person name="LaButti K.M."/>
            <person name="Lechner B.E."/>
            <person name="Liimatainen K."/>
            <person name="Lipzen A."/>
            <person name="Lukacs Z."/>
            <person name="Mihaltcheva S."/>
            <person name="Morgado L.N."/>
            <person name="Niskanen T."/>
            <person name="Noordeloos M.E."/>
            <person name="Ohm R.A."/>
            <person name="Ortiz-Santana B."/>
            <person name="Ovrebo C."/>
            <person name="Racz N."/>
            <person name="Riley R."/>
            <person name="Savchenko A."/>
            <person name="Shiryaev A."/>
            <person name="Soop K."/>
            <person name="Spirin V."/>
            <person name="Szebenyi C."/>
            <person name="Tomsovsky M."/>
            <person name="Tulloss R.E."/>
            <person name="Uehling J."/>
            <person name="Grigoriev I.V."/>
            <person name="Vagvolgyi C."/>
            <person name="Papp T."/>
            <person name="Martin F.M."/>
            <person name="Miettinen O."/>
            <person name="Hibbett D.S."/>
            <person name="Nagy L.G."/>
        </authorList>
    </citation>
    <scope>NUCLEOTIDE SEQUENCE [LARGE SCALE GENOMIC DNA]</scope>
    <source>
        <strain evidence="1 2">NL-1719</strain>
    </source>
</reference>
<name>A0ACD3A3N8_9AGAR</name>
<organism evidence="1 2">
    <name type="scientific">Pluteus cervinus</name>
    <dbReference type="NCBI Taxonomy" id="181527"/>
    <lineage>
        <taxon>Eukaryota</taxon>
        <taxon>Fungi</taxon>
        <taxon>Dikarya</taxon>
        <taxon>Basidiomycota</taxon>
        <taxon>Agaricomycotina</taxon>
        <taxon>Agaricomycetes</taxon>
        <taxon>Agaricomycetidae</taxon>
        <taxon>Agaricales</taxon>
        <taxon>Pluteineae</taxon>
        <taxon>Pluteaceae</taxon>
        <taxon>Pluteus</taxon>
    </lineage>
</organism>
<keyword evidence="2" id="KW-1185">Reference proteome</keyword>
<accession>A0ACD3A3N8</accession>